<feature type="transmembrane region" description="Helical" evidence="1">
    <location>
        <begin position="82"/>
        <end position="109"/>
    </location>
</feature>
<dbReference type="AlphaFoldDB" id="A0A8E2JJ39"/>
<keyword evidence="3" id="KW-1185">Reference proteome</keyword>
<evidence type="ECO:0000313" key="2">
    <source>
        <dbReference type="EMBL" id="OCK83944.1"/>
    </source>
</evidence>
<evidence type="ECO:0000256" key="1">
    <source>
        <dbReference type="SAM" id="Phobius"/>
    </source>
</evidence>
<reference evidence="2 3" key="1">
    <citation type="journal article" date="2016" name="Nat. Commun.">
        <title>Ectomycorrhizal ecology is imprinted in the genome of the dominant symbiotic fungus Cenococcum geophilum.</title>
        <authorList>
            <consortium name="DOE Joint Genome Institute"/>
            <person name="Peter M."/>
            <person name="Kohler A."/>
            <person name="Ohm R.A."/>
            <person name="Kuo A."/>
            <person name="Krutzmann J."/>
            <person name="Morin E."/>
            <person name="Arend M."/>
            <person name="Barry K.W."/>
            <person name="Binder M."/>
            <person name="Choi C."/>
            <person name="Clum A."/>
            <person name="Copeland A."/>
            <person name="Grisel N."/>
            <person name="Haridas S."/>
            <person name="Kipfer T."/>
            <person name="LaButti K."/>
            <person name="Lindquist E."/>
            <person name="Lipzen A."/>
            <person name="Maire R."/>
            <person name="Meier B."/>
            <person name="Mihaltcheva S."/>
            <person name="Molinier V."/>
            <person name="Murat C."/>
            <person name="Poggeler S."/>
            <person name="Quandt C.A."/>
            <person name="Sperisen C."/>
            <person name="Tritt A."/>
            <person name="Tisserant E."/>
            <person name="Crous P.W."/>
            <person name="Henrissat B."/>
            <person name="Nehls U."/>
            <person name="Egli S."/>
            <person name="Spatafora J.W."/>
            <person name="Grigoriev I.V."/>
            <person name="Martin F.M."/>
        </authorList>
    </citation>
    <scope>NUCLEOTIDE SEQUENCE [LARGE SCALE GENOMIC DNA]</scope>
    <source>
        <strain evidence="2 3">CBS 459.81</strain>
    </source>
</reference>
<accession>A0A8E2JJ39</accession>
<sequence>MFSPAEAGFSSTMDRVDPRLSYQTGWLNSLPRNSVSSCMSCASWSYSAFVANNTLVCDRVEMGPAALCGSTSVFDRPKVVRVFVFAAAQVSLSINVAVLISLYVFGWAIDNAWCASAYAPPALLSMRYACACKALS</sequence>
<proteinExistence type="predicted"/>
<gene>
    <name evidence="2" type="ORF">K432DRAFT_154558</name>
</gene>
<dbReference type="EMBL" id="KV744848">
    <property type="protein sequence ID" value="OCK83944.1"/>
    <property type="molecule type" value="Genomic_DNA"/>
</dbReference>
<keyword evidence="1" id="KW-0472">Membrane</keyword>
<protein>
    <submittedName>
        <fullName evidence="2">Uncharacterized protein</fullName>
    </submittedName>
</protein>
<evidence type="ECO:0000313" key="3">
    <source>
        <dbReference type="Proteomes" id="UP000250266"/>
    </source>
</evidence>
<keyword evidence="1" id="KW-0812">Transmembrane</keyword>
<name>A0A8E2JJ39_9PEZI</name>
<organism evidence="2 3">
    <name type="scientific">Lepidopterella palustris CBS 459.81</name>
    <dbReference type="NCBI Taxonomy" id="1314670"/>
    <lineage>
        <taxon>Eukaryota</taxon>
        <taxon>Fungi</taxon>
        <taxon>Dikarya</taxon>
        <taxon>Ascomycota</taxon>
        <taxon>Pezizomycotina</taxon>
        <taxon>Dothideomycetes</taxon>
        <taxon>Pleosporomycetidae</taxon>
        <taxon>Mytilinidiales</taxon>
        <taxon>Argynnaceae</taxon>
        <taxon>Lepidopterella</taxon>
    </lineage>
</organism>
<keyword evidence="1" id="KW-1133">Transmembrane helix</keyword>
<dbReference type="Proteomes" id="UP000250266">
    <property type="component" value="Unassembled WGS sequence"/>
</dbReference>